<dbReference type="InterPro" id="IPR006367">
    <property type="entry name" value="Sirohaem_synthase_N"/>
</dbReference>
<evidence type="ECO:0000256" key="5">
    <source>
        <dbReference type="ARBA" id="ARBA00023244"/>
    </source>
</evidence>
<evidence type="ECO:0000256" key="1">
    <source>
        <dbReference type="ARBA" id="ARBA00005010"/>
    </source>
</evidence>
<dbReference type="PANTHER" id="PTHR35330:SF1">
    <property type="entry name" value="SIROHEME BIOSYNTHESIS PROTEIN MET8"/>
    <property type="match status" value="1"/>
</dbReference>
<keyword evidence="8" id="KW-1185">Reference proteome</keyword>
<reference evidence="8" key="1">
    <citation type="submission" date="2018-12" db="EMBL/GenBank/DDBJ databases">
        <title>Complete genome sequence of Paenibacillus sp. MBLB1234.</title>
        <authorList>
            <person name="Nam Y.-D."/>
            <person name="Kang J."/>
            <person name="Chung W.-H."/>
            <person name="Park Y.S."/>
        </authorList>
    </citation>
    <scope>NUCLEOTIDE SEQUENCE [LARGE SCALE GENOMIC DNA]</scope>
    <source>
        <strain evidence="8">MBLB1234</strain>
    </source>
</reference>
<dbReference type="AlphaFoldDB" id="A0A3S9V3H3"/>
<gene>
    <name evidence="7" type="ORF">EI981_23170</name>
</gene>
<dbReference type="OrthoDB" id="9773765at2"/>
<sequence>MAHYVPIMLDLQGRKCVLVGGGFVAERKVAILQPAGAEILIVSPRLTPKLHQAWKQGQIAWNERCYEQGDLHGAFMVLAVTDQPFVNDQIVAEAHKLGILVNHAGEGARGSFITPSSFRRGELIVAVSTSGAAPEAAKRVSTEIEEQFGDEYEEYIRFLSWARLVIKKRVQDVSRRKLLFKKLATIDVLKEIRTGEFSLSSEDELLSWINVQQEE</sequence>
<dbReference type="NCBIfam" id="TIGR01470">
    <property type="entry name" value="cysG_Nterm"/>
    <property type="match status" value="1"/>
</dbReference>
<dbReference type="GO" id="GO:0004325">
    <property type="term" value="F:ferrochelatase activity"/>
    <property type="evidence" value="ECO:0007669"/>
    <property type="project" value="InterPro"/>
</dbReference>
<evidence type="ECO:0000313" key="7">
    <source>
        <dbReference type="EMBL" id="AZS17063.1"/>
    </source>
</evidence>
<dbReference type="KEGG" id="plut:EI981_23170"/>
<dbReference type="EC" id="1.3.1.76" evidence="2"/>
<evidence type="ECO:0000313" key="8">
    <source>
        <dbReference type="Proteomes" id="UP000270678"/>
    </source>
</evidence>
<dbReference type="Gene3D" id="1.10.8.610">
    <property type="entry name" value="SirC, precorrin-2 dehydrogenase, C-terminal helical domain-like"/>
    <property type="match status" value="1"/>
</dbReference>
<keyword evidence="3" id="KW-0560">Oxidoreductase</keyword>
<dbReference type="RefSeq" id="WP_127002272.1">
    <property type="nucleotide sequence ID" value="NZ_CP034346.1"/>
</dbReference>
<dbReference type="GO" id="GO:0019354">
    <property type="term" value="P:siroheme biosynthetic process"/>
    <property type="evidence" value="ECO:0007669"/>
    <property type="project" value="UniProtKB-UniPathway"/>
</dbReference>
<evidence type="ECO:0000256" key="4">
    <source>
        <dbReference type="ARBA" id="ARBA00023027"/>
    </source>
</evidence>
<dbReference type="PANTHER" id="PTHR35330">
    <property type="entry name" value="SIROHEME BIOSYNTHESIS PROTEIN MET8"/>
    <property type="match status" value="1"/>
</dbReference>
<keyword evidence="5" id="KW-0627">Porphyrin biosynthesis</keyword>
<evidence type="ECO:0000256" key="2">
    <source>
        <dbReference type="ARBA" id="ARBA00012400"/>
    </source>
</evidence>
<dbReference type="InterPro" id="IPR036291">
    <property type="entry name" value="NAD(P)-bd_dom_sf"/>
</dbReference>
<dbReference type="EMBL" id="CP034346">
    <property type="protein sequence ID" value="AZS17063.1"/>
    <property type="molecule type" value="Genomic_DNA"/>
</dbReference>
<comment type="pathway">
    <text evidence="1">Porphyrin-containing compound metabolism; siroheme biosynthesis; sirohydrochlorin from precorrin-2: step 1/1.</text>
</comment>
<dbReference type="SUPFAM" id="SSF75615">
    <property type="entry name" value="Siroheme synthase middle domains-like"/>
    <property type="match status" value="1"/>
</dbReference>
<dbReference type="Proteomes" id="UP000270678">
    <property type="component" value="Chromosome"/>
</dbReference>
<evidence type="ECO:0000256" key="3">
    <source>
        <dbReference type="ARBA" id="ARBA00023002"/>
    </source>
</evidence>
<dbReference type="InterPro" id="IPR042518">
    <property type="entry name" value="SirC_C"/>
</dbReference>
<protein>
    <recommendedName>
        <fullName evidence="2">precorrin-2 dehydrogenase</fullName>
        <ecNumber evidence="2">1.3.1.76</ecNumber>
    </recommendedName>
</protein>
<dbReference type="Pfam" id="PF13241">
    <property type="entry name" value="NAD_binding_7"/>
    <property type="match status" value="1"/>
</dbReference>
<evidence type="ECO:0000256" key="6">
    <source>
        <dbReference type="ARBA" id="ARBA00047561"/>
    </source>
</evidence>
<dbReference type="SUPFAM" id="SSF51735">
    <property type="entry name" value="NAD(P)-binding Rossmann-fold domains"/>
    <property type="match status" value="1"/>
</dbReference>
<name>A0A3S9V3H3_9BACL</name>
<proteinExistence type="predicted"/>
<dbReference type="Gene3D" id="3.40.50.720">
    <property type="entry name" value="NAD(P)-binding Rossmann-like Domain"/>
    <property type="match status" value="1"/>
</dbReference>
<organism evidence="7 8">
    <name type="scientific">Paenibacillus lutimineralis</name>
    <dbReference type="NCBI Taxonomy" id="2707005"/>
    <lineage>
        <taxon>Bacteria</taxon>
        <taxon>Bacillati</taxon>
        <taxon>Bacillota</taxon>
        <taxon>Bacilli</taxon>
        <taxon>Bacillales</taxon>
        <taxon>Paenibacillaceae</taxon>
        <taxon>Paenibacillus</taxon>
    </lineage>
</organism>
<dbReference type="GO" id="GO:0043115">
    <property type="term" value="F:precorrin-2 dehydrogenase activity"/>
    <property type="evidence" value="ECO:0007669"/>
    <property type="project" value="UniProtKB-EC"/>
</dbReference>
<accession>A0A3S9V3H3</accession>
<dbReference type="InterPro" id="IPR028161">
    <property type="entry name" value="Met8-like"/>
</dbReference>
<dbReference type="UniPathway" id="UPA00262">
    <property type="reaction ID" value="UER00222"/>
</dbReference>
<keyword evidence="4" id="KW-0520">NAD</keyword>
<comment type="catalytic activity">
    <reaction evidence="6">
        <text>precorrin-2 + NAD(+) = sirohydrochlorin + NADH + 2 H(+)</text>
        <dbReference type="Rhea" id="RHEA:15613"/>
        <dbReference type="ChEBI" id="CHEBI:15378"/>
        <dbReference type="ChEBI" id="CHEBI:57540"/>
        <dbReference type="ChEBI" id="CHEBI:57945"/>
        <dbReference type="ChEBI" id="CHEBI:58351"/>
        <dbReference type="ChEBI" id="CHEBI:58827"/>
        <dbReference type="EC" id="1.3.1.76"/>
    </reaction>
</comment>